<protein>
    <recommendedName>
        <fullName evidence="5">LRRCT domain-containing protein</fullName>
    </recommendedName>
</protein>
<dbReference type="EMBL" id="JAODUO010000202">
    <property type="protein sequence ID" value="KAK2186389.1"/>
    <property type="molecule type" value="Genomic_DNA"/>
</dbReference>
<dbReference type="SMART" id="SM00369">
    <property type="entry name" value="LRR_TYP"/>
    <property type="match status" value="7"/>
</dbReference>
<dbReference type="SMART" id="SM00365">
    <property type="entry name" value="LRR_SD22"/>
    <property type="match status" value="3"/>
</dbReference>
<dbReference type="GO" id="GO:0005886">
    <property type="term" value="C:plasma membrane"/>
    <property type="evidence" value="ECO:0007669"/>
    <property type="project" value="TreeGrafter"/>
</dbReference>
<dbReference type="PANTHER" id="PTHR24369">
    <property type="entry name" value="ANTIGEN BSP, PUTATIVE-RELATED"/>
    <property type="match status" value="1"/>
</dbReference>
<keyword evidence="7" id="KW-1185">Reference proteome</keyword>
<dbReference type="PROSITE" id="PS51450">
    <property type="entry name" value="LRR"/>
    <property type="match status" value="3"/>
</dbReference>
<feature type="transmembrane region" description="Helical" evidence="4">
    <location>
        <begin position="395"/>
        <end position="416"/>
    </location>
</feature>
<evidence type="ECO:0000313" key="7">
    <source>
        <dbReference type="Proteomes" id="UP001209878"/>
    </source>
</evidence>
<keyword evidence="4" id="KW-0472">Membrane</keyword>
<gene>
    <name evidence="6" type="ORF">NP493_202g03045</name>
</gene>
<dbReference type="SMART" id="SM00364">
    <property type="entry name" value="LRR_BAC"/>
    <property type="match status" value="5"/>
</dbReference>
<evidence type="ECO:0000256" key="4">
    <source>
        <dbReference type="SAM" id="Phobius"/>
    </source>
</evidence>
<keyword evidence="3" id="KW-0677">Repeat</keyword>
<evidence type="ECO:0000256" key="1">
    <source>
        <dbReference type="ARBA" id="ARBA00022614"/>
    </source>
</evidence>
<dbReference type="InterPro" id="IPR050541">
    <property type="entry name" value="LRR_TM_domain-containing"/>
</dbReference>
<dbReference type="SUPFAM" id="SSF52058">
    <property type="entry name" value="L domain-like"/>
    <property type="match status" value="1"/>
</dbReference>
<dbReference type="FunFam" id="3.80.10.10:FF:001360">
    <property type="entry name" value="Uncharacterized protein"/>
    <property type="match status" value="1"/>
</dbReference>
<evidence type="ECO:0000259" key="5">
    <source>
        <dbReference type="SMART" id="SM00082"/>
    </source>
</evidence>
<keyword evidence="2" id="KW-0732">Signal</keyword>
<evidence type="ECO:0000313" key="6">
    <source>
        <dbReference type="EMBL" id="KAK2186389.1"/>
    </source>
</evidence>
<organism evidence="6 7">
    <name type="scientific">Ridgeia piscesae</name>
    <name type="common">Tubeworm</name>
    <dbReference type="NCBI Taxonomy" id="27915"/>
    <lineage>
        <taxon>Eukaryota</taxon>
        <taxon>Metazoa</taxon>
        <taxon>Spiralia</taxon>
        <taxon>Lophotrochozoa</taxon>
        <taxon>Annelida</taxon>
        <taxon>Polychaeta</taxon>
        <taxon>Sedentaria</taxon>
        <taxon>Canalipalpata</taxon>
        <taxon>Sabellida</taxon>
        <taxon>Siboglinidae</taxon>
        <taxon>Ridgeia</taxon>
    </lineage>
</organism>
<dbReference type="SMART" id="SM00082">
    <property type="entry name" value="LRRCT"/>
    <property type="match status" value="1"/>
</dbReference>
<dbReference type="PANTHER" id="PTHR24369:SF210">
    <property type="entry name" value="CHAOPTIN-RELATED"/>
    <property type="match status" value="1"/>
</dbReference>
<keyword evidence="4" id="KW-0812">Transmembrane</keyword>
<sequence>MAGVMAGLYRDFGAALQWRLARLPYLLTVVAVTAMFALPATHGKCPAVNQHCSCRKDLRISSTFNNIFCEDMGKISQVPPFYPSETTYFLLTIRGDTTLLTLQVDAFKGINIRGLELSSLGITTIIPGAFAGIGNMTRLRALYLDNNQLVALLNDTFSGLGALTGLYLRNNRLTTLSPAMFSKLKRLQHLYLGGNRLVTIPDDTFTALSNLWLLNLDGIHMATLNTTLFRNLSNLERLHLENNQIERIPDQSFDGLTQLKELHLSNNRLSSVSPVVINHLPLLERLYLSGNPLVCDCDLAWLRWITTITFNDKPVCSNPSRVRGSLVTSFDISMCSPLNDTTTASETTDNPSDVATTVIEEAYVTTVGEVSTTEAHSVTTRSGALNNSSKGSQELLMIVIGSLSAALLLAFGLLVYRNRMACAKCRETEGQVDPYTHNLPESRDTTCTVYDTIAAPVPTYENISRDEA</sequence>
<feature type="domain" description="LRRCT" evidence="5">
    <location>
        <begin position="291"/>
        <end position="336"/>
    </location>
</feature>
<dbReference type="InterPro" id="IPR001611">
    <property type="entry name" value="Leu-rich_rpt"/>
</dbReference>
<dbReference type="Gene3D" id="3.80.10.10">
    <property type="entry name" value="Ribonuclease Inhibitor"/>
    <property type="match status" value="1"/>
</dbReference>
<dbReference type="InterPro" id="IPR000483">
    <property type="entry name" value="Cys-rich_flank_reg_C"/>
</dbReference>
<comment type="caution">
    <text evidence="6">The sequence shown here is derived from an EMBL/GenBank/DDBJ whole genome shotgun (WGS) entry which is preliminary data.</text>
</comment>
<reference evidence="6" key="1">
    <citation type="journal article" date="2023" name="Mol. Biol. Evol.">
        <title>Third-Generation Sequencing Reveals the Adaptive Role of the Epigenome in Three Deep-Sea Polychaetes.</title>
        <authorList>
            <person name="Perez M."/>
            <person name="Aroh O."/>
            <person name="Sun Y."/>
            <person name="Lan Y."/>
            <person name="Juniper S.K."/>
            <person name="Young C.R."/>
            <person name="Angers B."/>
            <person name="Qian P.Y."/>
        </authorList>
    </citation>
    <scope>NUCLEOTIDE SEQUENCE</scope>
    <source>
        <strain evidence="6">R07B-5</strain>
    </source>
</reference>
<dbReference type="Proteomes" id="UP001209878">
    <property type="component" value="Unassembled WGS sequence"/>
</dbReference>
<accession>A0AAD9P1C8</accession>
<dbReference type="InterPro" id="IPR003591">
    <property type="entry name" value="Leu-rich_rpt_typical-subtyp"/>
</dbReference>
<evidence type="ECO:0000256" key="3">
    <source>
        <dbReference type="ARBA" id="ARBA00022737"/>
    </source>
</evidence>
<dbReference type="Pfam" id="PF13855">
    <property type="entry name" value="LRR_8"/>
    <property type="match status" value="2"/>
</dbReference>
<name>A0AAD9P1C8_RIDPI</name>
<dbReference type="AlphaFoldDB" id="A0AAD9P1C8"/>
<dbReference type="InterPro" id="IPR032675">
    <property type="entry name" value="LRR_dom_sf"/>
</dbReference>
<keyword evidence="1" id="KW-0433">Leucine-rich repeat</keyword>
<keyword evidence="4" id="KW-1133">Transmembrane helix</keyword>
<evidence type="ECO:0000256" key="2">
    <source>
        <dbReference type="ARBA" id="ARBA00022729"/>
    </source>
</evidence>
<proteinExistence type="predicted"/>